<name>L0DQG1_SINAD</name>
<proteinExistence type="predicted"/>
<keyword evidence="3" id="KW-1185">Reference proteome</keyword>
<keyword evidence="1" id="KW-0732">Signal</keyword>
<dbReference type="OrthoDB" id="3618231at2"/>
<dbReference type="Gene3D" id="2.60.120.560">
    <property type="entry name" value="Exo-inulinase, domain 1"/>
    <property type="match status" value="1"/>
</dbReference>
<protein>
    <recommendedName>
        <fullName evidence="4">Laminin G domain-containing protein</fullName>
    </recommendedName>
</protein>
<gene>
    <name evidence="2" type="ordered locus">Sinac_7104</name>
</gene>
<dbReference type="SUPFAM" id="SSF49899">
    <property type="entry name" value="Concanavalin A-like lectins/glucanases"/>
    <property type="match status" value="1"/>
</dbReference>
<organism evidence="2 3">
    <name type="scientific">Singulisphaera acidiphila (strain ATCC BAA-1392 / DSM 18658 / VKM B-2454 / MOB10)</name>
    <dbReference type="NCBI Taxonomy" id="886293"/>
    <lineage>
        <taxon>Bacteria</taxon>
        <taxon>Pseudomonadati</taxon>
        <taxon>Planctomycetota</taxon>
        <taxon>Planctomycetia</taxon>
        <taxon>Isosphaerales</taxon>
        <taxon>Isosphaeraceae</taxon>
        <taxon>Singulisphaera</taxon>
    </lineage>
</organism>
<sequence>MPKPQTISHCRKPFLFLLLVSALTMGAAPLPFAPKPKVAGELPLVLKDDFERDDLGDDWEPTDPKAWQITRQGTNRVLDQHRASKYEPPVRSPFNIALAKKVDVGDLVLDLEVHSTGRDYGHRDLCFVFGWQDPSHFYYVHLGKAADEHANSIFLVDGKPRVSIAKTRTKGTPWTDGWHHVRVVRKVADGLIQVYFEDMTTPAMTAHDKTFNHGSIGIGSFDDTGQFDSIQVWGDPVKPAG</sequence>
<dbReference type="KEGG" id="saci:Sinac_7104"/>
<dbReference type="HOGENOM" id="CLU_097465_0_0_0"/>
<evidence type="ECO:0000313" key="3">
    <source>
        <dbReference type="Proteomes" id="UP000010798"/>
    </source>
</evidence>
<evidence type="ECO:0008006" key="4">
    <source>
        <dbReference type="Google" id="ProtNLM"/>
    </source>
</evidence>
<dbReference type="eggNOG" id="COG3119">
    <property type="taxonomic scope" value="Bacteria"/>
</dbReference>
<dbReference type="EMBL" id="CP003364">
    <property type="protein sequence ID" value="AGA31158.1"/>
    <property type="molecule type" value="Genomic_DNA"/>
</dbReference>
<reference evidence="2 3" key="1">
    <citation type="submission" date="2012-02" db="EMBL/GenBank/DDBJ databases">
        <title>Complete sequence of chromosome of Singulisphaera acidiphila DSM 18658.</title>
        <authorList>
            <consortium name="US DOE Joint Genome Institute (JGI-PGF)"/>
            <person name="Lucas S."/>
            <person name="Copeland A."/>
            <person name="Lapidus A."/>
            <person name="Glavina del Rio T."/>
            <person name="Dalin E."/>
            <person name="Tice H."/>
            <person name="Bruce D."/>
            <person name="Goodwin L."/>
            <person name="Pitluck S."/>
            <person name="Peters L."/>
            <person name="Ovchinnikova G."/>
            <person name="Chertkov O."/>
            <person name="Kyrpides N."/>
            <person name="Mavromatis K."/>
            <person name="Ivanova N."/>
            <person name="Brettin T."/>
            <person name="Detter J.C."/>
            <person name="Han C."/>
            <person name="Larimer F."/>
            <person name="Land M."/>
            <person name="Hauser L."/>
            <person name="Markowitz V."/>
            <person name="Cheng J.-F."/>
            <person name="Hugenholtz P."/>
            <person name="Woyke T."/>
            <person name="Wu D."/>
            <person name="Tindall B."/>
            <person name="Pomrenke H."/>
            <person name="Brambilla E."/>
            <person name="Klenk H.-P."/>
            <person name="Eisen J.A."/>
        </authorList>
    </citation>
    <scope>NUCLEOTIDE SEQUENCE [LARGE SCALE GENOMIC DNA]</scope>
    <source>
        <strain evidence="3">ATCC BAA-1392 / DSM 18658 / VKM B-2454 / MOB10</strain>
    </source>
</reference>
<dbReference type="STRING" id="886293.Sinac_7104"/>
<feature type="signal peptide" evidence="1">
    <location>
        <begin position="1"/>
        <end position="27"/>
    </location>
</feature>
<dbReference type="Proteomes" id="UP000010798">
    <property type="component" value="Chromosome"/>
</dbReference>
<feature type="chain" id="PRO_5003941020" description="Laminin G domain-containing protein" evidence="1">
    <location>
        <begin position="28"/>
        <end position="241"/>
    </location>
</feature>
<dbReference type="AlphaFoldDB" id="L0DQG1"/>
<evidence type="ECO:0000256" key="1">
    <source>
        <dbReference type="SAM" id="SignalP"/>
    </source>
</evidence>
<dbReference type="RefSeq" id="WP_015250230.1">
    <property type="nucleotide sequence ID" value="NC_019892.1"/>
</dbReference>
<accession>L0DQG1</accession>
<dbReference type="InterPro" id="IPR013320">
    <property type="entry name" value="ConA-like_dom_sf"/>
</dbReference>
<evidence type="ECO:0000313" key="2">
    <source>
        <dbReference type="EMBL" id="AGA31158.1"/>
    </source>
</evidence>